<comment type="caution">
    <text evidence="1">The sequence shown here is derived from an EMBL/GenBank/DDBJ whole genome shotgun (WGS) entry which is preliminary data.</text>
</comment>
<evidence type="ECO:0000313" key="1">
    <source>
        <dbReference type="EMBL" id="KAF5799119.1"/>
    </source>
</evidence>
<sequence length="66" mass="7995">MTFYSKVYLRDLHKVSVQILRCHQELKEECLYRSRFAQKMKRILQGLMIQLLQHNTSFLVLDLIPE</sequence>
<reference evidence="1" key="2">
    <citation type="submission" date="2020-06" db="EMBL/GenBank/DDBJ databases">
        <title>Helianthus annuus Genome sequencing and assembly Release 2.</title>
        <authorList>
            <person name="Gouzy J."/>
            <person name="Langlade N."/>
            <person name="Munos S."/>
        </authorList>
    </citation>
    <scope>NUCLEOTIDE SEQUENCE</scope>
    <source>
        <tissue evidence="1">Leaves</tissue>
    </source>
</reference>
<dbReference type="Gramene" id="mRNA:HanXRQr2_Chr07g0300891">
    <property type="protein sequence ID" value="CDS:HanXRQr2_Chr07g0300891.1"/>
    <property type="gene ID" value="HanXRQr2_Chr07g0300891"/>
</dbReference>
<keyword evidence="2" id="KW-1185">Reference proteome</keyword>
<protein>
    <submittedName>
        <fullName evidence="1">Uncharacterized protein</fullName>
    </submittedName>
</protein>
<evidence type="ECO:0000313" key="2">
    <source>
        <dbReference type="Proteomes" id="UP000215914"/>
    </source>
</evidence>
<name>A0A9K3ILE4_HELAN</name>
<dbReference type="AlphaFoldDB" id="A0A9K3ILE4"/>
<dbReference type="Proteomes" id="UP000215914">
    <property type="component" value="Unassembled WGS sequence"/>
</dbReference>
<dbReference type="EMBL" id="MNCJ02000322">
    <property type="protein sequence ID" value="KAF5799119.1"/>
    <property type="molecule type" value="Genomic_DNA"/>
</dbReference>
<accession>A0A9K3ILE4</accession>
<proteinExistence type="predicted"/>
<reference evidence="1" key="1">
    <citation type="journal article" date="2017" name="Nature">
        <title>The sunflower genome provides insights into oil metabolism, flowering and Asterid evolution.</title>
        <authorList>
            <person name="Badouin H."/>
            <person name="Gouzy J."/>
            <person name="Grassa C.J."/>
            <person name="Murat F."/>
            <person name="Staton S.E."/>
            <person name="Cottret L."/>
            <person name="Lelandais-Briere C."/>
            <person name="Owens G.L."/>
            <person name="Carrere S."/>
            <person name="Mayjonade B."/>
            <person name="Legrand L."/>
            <person name="Gill N."/>
            <person name="Kane N.C."/>
            <person name="Bowers J.E."/>
            <person name="Hubner S."/>
            <person name="Bellec A."/>
            <person name="Berard A."/>
            <person name="Berges H."/>
            <person name="Blanchet N."/>
            <person name="Boniface M.C."/>
            <person name="Brunel D."/>
            <person name="Catrice O."/>
            <person name="Chaidir N."/>
            <person name="Claudel C."/>
            <person name="Donnadieu C."/>
            <person name="Faraut T."/>
            <person name="Fievet G."/>
            <person name="Helmstetter N."/>
            <person name="King M."/>
            <person name="Knapp S.J."/>
            <person name="Lai Z."/>
            <person name="Le Paslier M.C."/>
            <person name="Lippi Y."/>
            <person name="Lorenzon L."/>
            <person name="Mandel J.R."/>
            <person name="Marage G."/>
            <person name="Marchand G."/>
            <person name="Marquand E."/>
            <person name="Bret-Mestries E."/>
            <person name="Morien E."/>
            <person name="Nambeesan S."/>
            <person name="Nguyen T."/>
            <person name="Pegot-Espagnet P."/>
            <person name="Pouilly N."/>
            <person name="Raftis F."/>
            <person name="Sallet E."/>
            <person name="Schiex T."/>
            <person name="Thomas J."/>
            <person name="Vandecasteele C."/>
            <person name="Vares D."/>
            <person name="Vear F."/>
            <person name="Vautrin S."/>
            <person name="Crespi M."/>
            <person name="Mangin B."/>
            <person name="Burke J.M."/>
            <person name="Salse J."/>
            <person name="Munos S."/>
            <person name="Vincourt P."/>
            <person name="Rieseberg L.H."/>
            <person name="Langlade N.B."/>
        </authorList>
    </citation>
    <scope>NUCLEOTIDE SEQUENCE</scope>
    <source>
        <tissue evidence="1">Leaves</tissue>
    </source>
</reference>
<organism evidence="1 2">
    <name type="scientific">Helianthus annuus</name>
    <name type="common">Common sunflower</name>
    <dbReference type="NCBI Taxonomy" id="4232"/>
    <lineage>
        <taxon>Eukaryota</taxon>
        <taxon>Viridiplantae</taxon>
        <taxon>Streptophyta</taxon>
        <taxon>Embryophyta</taxon>
        <taxon>Tracheophyta</taxon>
        <taxon>Spermatophyta</taxon>
        <taxon>Magnoliopsida</taxon>
        <taxon>eudicotyledons</taxon>
        <taxon>Gunneridae</taxon>
        <taxon>Pentapetalae</taxon>
        <taxon>asterids</taxon>
        <taxon>campanulids</taxon>
        <taxon>Asterales</taxon>
        <taxon>Asteraceae</taxon>
        <taxon>Asteroideae</taxon>
        <taxon>Heliantheae alliance</taxon>
        <taxon>Heliantheae</taxon>
        <taxon>Helianthus</taxon>
    </lineage>
</organism>
<gene>
    <name evidence="1" type="ORF">HanXRQr2_Chr07g0300891</name>
</gene>